<protein>
    <submittedName>
        <fullName evidence="1">Uncharacterized protein</fullName>
    </submittedName>
</protein>
<sequence length="64" mass="6648">MVCVDRGSTFIISMESLRRQCFAPVPCTSREGGATTATVLNVDSSTSSSSCILASVTTCLTIAL</sequence>
<accession>A0A9D4RGE5</accession>
<evidence type="ECO:0000313" key="1">
    <source>
        <dbReference type="EMBL" id="KAH3866548.1"/>
    </source>
</evidence>
<proteinExistence type="predicted"/>
<organism evidence="1 2">
    <name type="scientific">Dreissena polymorpha</name>
    <name type="common">Zebra mussel</name>
    <name type="synonym">Mytilus polymorpha</name>
    <dbReference type="NCBI Taxonomy" id="45954"/>
    <lineage>
        <taxon>Eukaryota</taxon>
        <taxon>Metazoa</taxon>
        <taxon>Spiralia</taxon>
        <taxon>Lophotrochozoa</taxon>
        <taxon>Mollusca</taxon>
        <taxon>Bivalvia</taxon>
        <taxon>Autobranchia</taxon>
        <taxon>Heteroconchia</taxon>
        <taxon>Euheterodonta</taxon>
        <taxon>Imparidentia</taxon>
        <taxon>Neoheterodontei</taxon>
        <taxon>Myida</taxon>
        <taxon>Dreissenoidea</taxon>
        <taxon>Dreissenidae</taxon>
        <taxon>Dreissena</taxon>
    </lineage>
</organism>
<name>A0A9D4RGE5_DREPO</name>
<reference evidence="1" key="1">
    <citation type="journal article" date="2019" name="bioRxiv">
        <title>The Genome of the Zebra Mussel, Dreissena polymorpha: A Resource for Invasive Species Research.</title>
        <authorList>
            <person name="McCartney M.A."/>
            <person name="Auch B."/>
            <person name="Kono T."/>
            <person name="Mallez S."/>
            <person name="Zhang Y."/>
            <person name="Obille A."/>
            <person name="Becker A."/>
            <person name="Abrahante J.E."/>
            <person name="Garbe J."/>
            <person name="Badalamenti J.P."/>
            <person name="Herman A."/>
            <person name="Mangelson H."/>
            <person name="Liachko I."/>
            <person name="Sullivan S."/>
            <person name="Sone E.D."/>
            <person name="Koren S."/>
            <person name="Silverstein K.A.T."/>
            <person name="Beckman K.B."/>
            <person name="Gohl D.M."/>
        </authorList>
    </citation>
    <scope>NUCLEOTIDE SEQUENCE</scope>
    <source>
        <strain evidence="1">Duluth1</strain>
        <tissue evidence="1">Whole animal</tissue>
    </source>
</reference>
<dbReference type="EMBL" id="JAIWYP010000002">
    <property type="protein sequence ID" value="KAH3866548.1"/>
    <property type="molecule type" value="Genomic_DNA"/>
</dbReference>
<comment type="caution">
    <text evidence="1">The sequence shown here is derived from an EMBL/GenBank/DDBJ whole genome shotgun (WGS) entry which is preliminary data.</text>
</comment>
<dbReference type="Proteomes" id="UP000828390">
    <property type="component" value="Unassembled WGS sequence"/>
</dbReference>
<dbReference type="AlphaFoldDB" id="A0A9D4RGE5"/>
<keyword evidence="2" id="KW-1185">Reference proteome</keyword>
<gene>
    <name evidence="1" type="ORF">DPMN_029628</name>
</gene>
<reference evidence="1" key="2">
    <citation type="submission" date="2020-11" db="EMBL/GenBank/DDBJ databases">
        <authorList>
            <person name="McCartney M.A."/>
            <person name="Auch B."/>
            <person name="Kono T."/>
            <person name="Mallez S."/>
            <person name="Becker A."/>
            <person name="Gohl D.M."/>
            <person name="Silverstein K.A.T."/>
            <person name="Koren S."/>
            <person name="Bechman K.B."/>
            <person name="Herman A."/>
            <person name="Abrahante J.E."/>
            <person name="Garbe J."/>
        </authorList>
    </citation>
    <scope>NUCLEOTIDE SEQUENCE</scope>
    <source>
        <strain evidence="1">Duluth1</strain>
        <tissue evidence="1">Whole animal</tissue>
    </source>
</reference>
<evidence type="ECO:0000313" key="2">
    <source>
        <dbReference type="Proteomes" id="UP000828390"/>
    </source>
</evidence>